<reference evidence="2" key="1">
    <citation type="journal article" date="2020" name="mSystems">
        <title>Genome- and Community-Level Interaction Insights into Carbon Utilization and Element Cycling Functions of Hydrothermarchaeota in Hydrothermal Sediment.</title>
        <authorList>
            <person name="Zhou Z."/>
            <person name="Liu Y."/>
            <person name="Xu W."/>
            <person name="Pan J."/>
            <person name="Luo Z.H."/>
            <person name="Li M."/>
        </authorList>
    </citation>
    <scope>NUCLEOTIDE SEQUENCE [LARGE SCALE GENOMIC DNA]</scope>
    <source>
        <strain evidence="2">SpSt-349</strain>
    </source>
</reference>
<dbReference type="InterPro" id="IPR009078">
    <property type="entry name" value="Ferritin-like_SF"/>
</dbReference>
<name>A0A831UAJ9_GEOME</name>
<dbReference type="GO" id="GO:0046872">
    <property type="term" value="F:metal ion binding"/>
    <property type="evidence" value="ECO:0007669"/>
    <property type="project" value="InterPro"/>
</dbReference>
<feature type="domain" description="Rubrerythrin diiron-binding" evidence="1">
    <location>
        <begin position="9"/>
        <end position="145"/>
    </location>
</feature>
<dbReference type="Gene3D" id="1.20.1260.10">
    <property type="match status" value="1"/>
</dbReference>
<comment type="caution">
    <text evidence="2">The sequence shown here is derived from an EMBL/GenBank/DDBJ whole genome shotgun (WGS) entry which is preliminary data.</text>
</comment>
<dbReference type="CDD" id="cd01045">
    <property type="entry name" value="Ferritin_like_AB"/>
    <property type="match status" value="1"/>
</dbReference>
<sequence>MFEEIDVQEAIKKSLQTEKNAMNFYQLGATRMKDPDAIRVFELLAREEREHAGHFYKIYKGADIPDFDEFMDAPPDHESTWMTAMTKTINSDFTEQKALELAMHKEQKLEKALRETAGKIKNDEVRAIFELNARETHNHYEMIESEYARIMAMVHESDMDTYVRE</sequence>
<dbReference type="SUPFAM" id="SSF47240">
    <property type="entry name" value="Ferritin-like"/>
    <property type="match status" value="1"/>
</dbReference>
<dbReference type="PANTHER" id="PTHR33531">
    <property type="entry name" value="RUBRERYTHRIN SUBFAMILY"/>
    <property type="match status" value="1"/>
</dbReference>
<accession>A0A831UAJ9</accession>
<evidence type="ECO:0000259" key="1">
    <source>
        <dbReference type="Pfam" id="PF02915"/>
    </source>
</evidence>
<dbReference type="Pfam" id="PF02915">
    <property type="entry name" value="Rubrerythrin"/>
    <property type="match status" value="1"/>
</dbReference>
<evidence type="ECO:0000313" key="2">
    <source>
        <dbReference type="EMBL" id="HEN41301.1"/>
    </source>
</evidence>
<dbReference type="AlphaFoldDB" id="A0A831UAJ9"/>
<organism evidence="2">
    <name type="scientific">Geobacter metallireducens</name>
    <dbReference type="NCBI Taxonomy" id="28232"/>
    <lineage>
        <taxon>Bacteria</taxon>
        <taxon>Pseudomonadati</taxon>
        <taxon>Thermodesulfobacteriota</taxon>
        <taxon>Desulfuromonadia</taxon>
        <taxon>Geobacterales</taxon>
        <taxon>Geobacteraceae</taxon>
        <taxon>Geobacter</taxon>
    </lineage>
</organism>
<proteinExistence type="predicted"/>
<dbReference type="EMBL" id="DSOV01000009">
    <property type="protein sequence ID" value="HEN41301.1"/>
    <property type="molecule type" value="Genomic_DNA"/>
</dbReference>
<gene>
    <name evidence="2" type="ORF">ENQ87_02830</name>
</gene>
<protein>
    <submittedName>
        <fullName evidence="2">Ferritin</fullName>
    </submittedName>
</protein>
<dbReference type="InterPro" id="IPR012347">
    <property type="entry name" value="Ferritin-like"/>
</dbReference>
<dbReference type="GO" id="GO:0016491">
    <property type="term" value="F:oxidoreductase activity"/>
    <property type="evidence" value="ECO:0007669"/>
    <property type="project" value="InterPro"/>
</dbReference>
<dbReference type="PANTHER" id="PTHR33531:SF7">
    <property type="entry name" value="HYPOTHETICAL MEMBRANE PROTEIN, CONSERVED"/>
    <property type="match status" value="1"/>
</dbReference>
<dbReference type="InterPro" id="IPR003251">
    <property type="entry name" value="Rr_diiron-bd_dom"/>
</dbReference>